<organism evidence="3 4">
    <name type="scientific">Meloidogyne incognita</name>
    <name type="common">Southern root-knot nematode worm</name>
    <name type="synonym">Oxyuris incognita</name>
    <dbReference type="NCBI Taxonomy" id="6306"/>
    <lineage>
        <taxon>Eukaryota</taxon>
        <taxon>Metazoa</taxon>
        <taxon>Ecdysozoa</taxon>
        <taxon>Nematoda</taxon>
        <taxon>Chromadorea</taxon>
        <taxon>Rhabditida</taxon>
        <taxon>Tylenchina</taxon>
        <taxon>Tylenchomorpha</taxon>
        <taxon>Tylenchoidea</taxon>
        <taxon>Meloidogynidae</taxon>
        <taxon>Meloidogyninae</taxon>
        <taxon>Meloidogyne</taxon>
        <taxon>Meloidogyne incognita group</taxon>
    </lineage>
</organism>
<evidence type="ECO:0000256" key="2">
    <source>
        <dbReference type="SAM" id="MobiDB-lite"/>
    </source>
</evidence>
<evidence type="ECO:0000313" key="4">
    <source>
        <dbReference type="WBParaSite" id="Minc3s02212g28883"/>
    </source>
</evidence>
<feature type="coiled-coil region" evidence="1">
    <location>
        <begin position="297"/>
        <end position="338"/>
    </location>
</feature>
<dbReference type="Proteomes" id="UP000887563">
    <property type="component" value="Unplaced"/>
</dbReference>
<keyword evidence="1" id="KW-0175">Coiled coil</keyword>
<evidence type="ECO:0000313" key="3">
    <source>
        <dbReference type="Proteomes" id="UP000887563"/>
    </source>
</evidence>
<feature type="compositionally biased region" description="Low complexity" evidence="2">
    <location>
        <begin position="250"/>
        <end position="262"/>
    </location>
</feature>
<protein>
    <submittedName>
        <fullName evidence="4">Uncharacterized protein</fullName>
    </submittedName>
</protein>
<reference evidence="4" key="1">
    <citation type="submission" date="2022-11" db="UniProtKB">
        <authorList>
            <consortium name="WormBaseParasite"/>
        </authorList>
    </citation>
    <scope>IDENTIFICATION</scope>
</reference>
<keyword evidence="3" id="KW-1185">Reference proteome</keyword>
<proteinExistence type="predicted"/>
<sequence>MFYQEYLTSSTNLYSTNCPLSLSTNQSFKYKYLFDYLFDKYSKELSNLQVKNTNNLSHKNPSNEPSPSLIIANSPPICRSVNSSDSQESTNTNSFYSAQSCGKGTHSLQSSLNSLLENVEVSEEQKLIFEEKVIVKELKSCSSTSSCCCSSNCGNCCCKRTTTIVSSSCSTEETLKQRNTDSRIVSPSVPPTPTRQESPPIFVQTSRLELDRLNAISSTKACACEECILARQREQHERGITETNIQPMPGSSSSGGRATAAGSGALATNYGASTSVGPSSSSGQFPLCNGPTGTQTIEEQIKQIDRITKECDNSRKSLEAINRRLDDLTDEMRRYREFLGHEKTRRVPALYKTTNAEPLSVYNESICRLIDSLTSQLTLEWTEKLRSIQNQTIARFPNEKG</sequence>
<accession>A0A914MUR9</accession>
<dbReference type="AlphaFoldDB" id="A0A914MUR9"/>
<dbReference type="WBParaSite" id="Minc3s02212g28883">
    <property type="protein sequence ID" value="Minc3s02212g28883"/>
    <property type="gene ID" value="Minc3s02212g28883"/>
</dbReference>
<name>A0A914MUR9_MELIC</name>
<feature type="region of interest" description="Disordered" evidence="2">
    <location>
        <begin position="180"/>
        <end position="199"/>
    </location>
</feature>
<feature type="region of interest" description="Disordered" evidence="2">
    <location>
        <begin position="243"/>
        <end position="262"/>
    </location>
</feature>
<evidence type="ECO:0000256" key="1">
    <source>
        <dbReference type="SAM" id="Coils"/>
    </source>
</evidence>